<dbReference type="InterPro" id="IPR044672">
    <property type="entry name" value="MOCS2A"/>
</dbReference>
<evidence type="ECO:0000313" key="5">
    <source>
        <dbReference type="Proteomes" id="UP000262004"/>
    </source>
</evidence>
<dbReference type="UniPathway" id="UPA00344"/>
<dbReference type="AlphaFoldDB" id="A0A2Z6DX07"/>
<dbReference type="Gene3D" id="3.10.20.30">
    <property type="match status" value="1"/>
</dbReference>
<dbReference type="GO" id="GO:0006777">
    <property type="term" value="P:Mo-molybdopterin cofactor biosynthetic process"/>
    <property type="evidence" value="ECO:0007669"/>
    <property type="project" value="InterPro"/>
</dbReference>
<keyword evidence="1" id="KW-0547">Nucleotide-binding</keyword>
<gene>
    <name evidence="4" type="ORF">HPTL_0591</name>
</gene>
<dbReference type="GO" id="GO:1990133">
    <property type="term" value="C:molybdopterin adenylyltransferase complex"/>
    <property type="evidence" value="ECO:0007669"/>
    <property type="project" value="TreeGrafter"/>
</dbReference>
<name>A0A2Z6DX07_HYDTE</name>
<proteinExistence type="inferred from homology"/>
<dbReference type="OrthoDB" id="9801945at2"/>
<accession>A0A2Z6DX07</accession>
<organism evidence="4 5">
    <name type="scientific">Hydrogenophilus thermoluteolus</name>
    <name type="common">Pseudomonas hydrogenothermophila</name>
    <dbReference type="NCBI Taxonomy" id="297"/>
    <lineage>
        <taxon>Bacteria</taxon>
        <taxon>Pseudomonadati</taxon>
        <taxon>Pseudomonadota</taxon>
        <taxon>Hydrogenophilia</taxon>
        <taxon>Hydrogenophilales</taxon>
        <taxon>Hydrogenophilaceae</taxon>
        <taxon>Hydrogenophilus</taxon>
    </lineage>
</organism>
<keyword evidence="5" id="KW-1185">Reference proteome</keyword>
<dbReference type="SUPFAM" id="SSF54285">
    <property type="entry name" value="MoaD/ThiS"/>
    <property type="match status" value="1"/>
</dbReference>
<dbReference type="InterPro" id="IPR003749">
    <property type="entry name" value="ThiS/MoaD-like"/>
</dbReference>
<dbReference type="CDD" id="cd00754">
    <property type="entry name" value="Ubl_MoaD"/>
    <property type="match status" value="1"/>
</dbReference>
<dbReference type="InterPro" id="IPR016155">
    <property type="entry name" value="Mopterin_synth/thiamin_S_b"/>
</dbReference>
<dbReference type="PANTHER" id="PTHR33359:SF1">
    <property type="entry name" value="MOLYBDOPTERIN SYNTHASE SULFUR CARRIER SUBUNIT"/>
    <property type="match status" value="1"/>
</dbReference>
<evidence type="ECO:0000256" key="2">
    <source>
        <dbReference type="ARBA" id="ARBA00024200"/>
    </source>
</evidence>
<dbReference type="InterPro" id="IPR012675">
    <property type="entry name" value="Beta-grasp_dom_sf"/>
</dbReference>
<evidence type="ECO:0000313" key="4">
    <source>
        <dbReference type="EMBL" id="BBD76859.1"/>
    </source>
</evidence>
<evidence type="ECO:0000256" key="1">
    <source>
        <dbReference type="ARBA" id="ARBA00022741"/>
    </source>
</evidence>
<reference evidence="4 5" key="1">
    <citation type="submission" date="2018-04" db="EMBL/GenBank/DDBJ databases">
        <title>Complete genome sequence of Hydrogenophilus thermoluteolus TH-1.</title>
        <authorList>
            <person name="Arai H."/>
        </authorList>
    </citation>
    <scope>NUCLEOTIDE SEQUENCE [LARGE SCALE GENOMIC DNA]</scope>
    <source>
        <strain evidence="4 5">TH-1</strain>
    </source>
</reference>
<dbReference type="Proteomes" id="UP000262004">
    <property type="component" value="Chromosome"/>
</dbReference>
<protein>
    <recommendedName>
        <fullName evidence="3">Molybdopterin synthase sulfur carrier subunit</fullName>
    </recommendedName>
</protein>
<dbReference type="Pfam" id="PF02597">
    <property type="entry name" value="ThiS"/>
    <property type="match status" value="1"/>
</dbReference>
<dbReference type="RefSeq" id="WP_119334663.1">
    <property type="nucleotide sequence ID" value="NZ_AP018558.1"/>
</dbReference>
<dbReference type="EMBL" id="AP018558">
    <property type="protein sequence ID" value="BBD76859.1"/>
    <property type="molecule type" value="Genomic_DNA"/>
</dbReference>
<dbReference type="GO" id="GO:0000166">
    <property type="term" value="F:nucleotide binding"/>
    <property type="evidence" value="ECO:0007669"/>
    <property type="project" value="UniProtKB-KW"/>
</dbReference>
<sequence>MALSIKYFARVRDALGTSGETLAWNATWQTVDDLRQALCARGGAWAETLSREEIHCARNQQIAAWNDPIADGDEIAFFPPVTGG</sequence>
<comment type="similarity">
    <text evidence="2">Belongs to the MoaD family.</text>
</comment>
<dbReference type="KEGG" id="htl:HPTL_0591"/>
<dbReference type="PANTHER" id="PTHR33359">
    <property type="entry name" value="MOLYBDOPTERIN SYNTHASE SULFUR CARRIER SUBUNIT"/>
    <property type="match status" value="1"/>
</dbReference>
<evidence type="ECO:0000256" key="3">
    <source>
        <dbReference type="ARBA" id="ARBA00024247"/>
    </source>
</evidence>
<dbReference type="NCBIfam" id="TIGR01682">
    <property type="entry name" value="moaD"/>
    <property type="match status" value="1"/>
</dbReference>